<keyword evidence="2" id="KW-1185">Reference proteome</keyword>
<accession>A0A914DLU4</accession>
<evidence type="ECO:0000256" key="1">
    <source>
        <dbReference type="SAM" id="MobiDB-lite"/>
    </source>
</evidence>
<proteinExistence type="predicted"/>
<feature type="region of interest" description="Disordered" evidence="1">
    <location>
        <begin position="163"/>
        <end position="203"/>
    </location>
</feature>
<dbReference type="WBParaSite" id="ACRNAN_scaffold2852.g18369.t1">
    <property type="protein sequence ID" value="ACRNAN_scaffold2852.g18369.t1"/>
    <property type="gene ID" value="ACRNAN_scaffold2852.g18369"/>
</dbReference>
<protein>
    <submittedName>
        <fullName evidence="3">Uncharacterized protein</fullName>
    </submittedName>
</protein>
<evidence type="ECO:0000313" key="3">
    <source>
        <dbReference type="WBParaSite" id="ACRNAN_scaffold2852.g18369.t1"/>
    </source>
</evidence>
<evidence type="ECO:0000313" key="2">
    <source>
        <dbReference type="Proteomes" id="UP000887540"/>
    </source>
</evidence>
<dbReference type="Proteomes" id="UP000887540">
    <property type="component" value="Unplaced"/>
</dbReference>
<dbReference type="AlphaFoldDB" id="A0A914DLU4"/>
<organism evidence="2 3">
    <name type="scientific">Acrobeloides nanus</name>
    <dbReference type="NCBI Taxonomy" id="290746"/>
    <lineage>
        <taxon>Eukaryota</taxon>
        <taxon>Metazoa</taxon>
        <taxon>Ecdysozoa</taxon>
        <taxon>Nematoda</taxon>
        <taxon>Chromadorea</taxon>
        <taxon>Rhabditida</taxon>
        <taxon>Tylenchina</taxon>
        <taxon>Cephalobomorpha</taxon>
        <taxon>Cephaloboidea</taxon>
        <taxon>Cephalobidae</taxon>
        <taxon>Acrobeloides</taxon>
    </lineage>
</organism>
<reference evidence="3" key="1">
    <citation type="submission" date="2022-11" db="UniProtKB">
        <authorList>
            <consortium name="WormBaseParasite"/>
        </authorList>
    </citation>
    <scope>IDENTIFICATION</scope>
</reference>
<sequence length="203" mass="22892">MMIFYSVLVSMSKLLYKRGIIELCKEEEVNKENRCNISSNLSALASMKLDFTTANGQALEVRSQNAIQYAFQLAEAWSQLPNEQLNHANINDSDKSGSLFSNDSCLDICEGENNINHETQINDENKASSSHHFIPFAKTTNKANLQEKEQDLLTTAKEMDFIPFDMPSSHSATRPQSIWPRPSNDDSSPDEKRARFISYSTST</sequence>
<name>A0A914DLU4_9BILA</name>